<dbReference type="CDD" id="cd00201">
    <property type="entry name" value="WW"/>
    <property type="match status" value="4"/>
</dbReference>
<feature type="domain" description="WW" evidence="10">
    <location>
        <begin position="259"/>
        <end position="292"/>
    </location>
</feature>
<dbReference type="SMART" id="SM00456">
    <property type="entry name" value="WW"/>
    <property type="match status" value="4"/>
</dbReference>
<dbReference type="Pfam" id="PF00632">
    <property type="entry name" value="HECT"/>
    <property type="match status" value="1"/>
</dbReference>
<dbReference type="GO" id="GO:0035519">
    <property type="term" value="P:protein K29-linked ubiquitination"/>
    <property type="evidence" value="ECO:0007669"/>
    <property type="project" value="TreeGrafter"/>
</dbReference>
<feature type="region of interest" description="Disordered" evidence="8">
    <location>
        <begin position="99"/>
        <end position="148"/>
    </location>
</feature>
<sequence length="512" mass="58937">MKISKPFKTTRLFNASGIILPVLGSPVFIEVLPISAKLKESKKNRFSSSMYVEVTVDGQSKKTEKNVSPFSKLKFCVWSHQKLKSDLLLGTGTLDISQTLKSNDMKPGLSDALVTDSSSTQSDTPGQNPAPTPDPAPISTPVPSTAPSGRVYYVDHVEKRTSWERPEPLPPGWERRHDQSGRVYFVDHMSRTTTWQRPTMETVQDQTAAAQNKEYDPLGPLPPGWEKKTDANGRIYFVNHTTRTTQWEDPRNQGLLNDKPLPEGWEMRFTVEGVPYFVDHNRRTTTYIDPRTGKSSLEWFFLVSHEVLNPMYCLFEYAGKDNYCLQINPASSINPDHLKYFRFIGRFIAMALFHGRFIDTGFSLPFYKRILNKPLTLNDLESIDPEFYNSLIWIRLVAEWRLSRGVEEQMQAFFEGFNEVLPQQYLQYFDAKELEVVLCGMQEIDLSDWQKNTIYKHYSRTSKQIVWFWQLVKEMDNEKRMRLLQFVTGTCRLPVGGFNDLMGAFISSSCFS</sequence>
<evidence type="ECO:0000256" key="5">
    <source>
        <dbReference type="ARBA" id="ARBA00022737"/>
    </source>
</evidence>
<feature type="compositionally biased region" description="Polar residues" evidence="8">
    <location>
        <begin position="115"/>
        <end position="127"/>
    </location>
</feature>
<dbReference type="PANTHER" id="PTHR11254">
    <property type="entry name" value="HECT DOMAIN UBIQUITIN-PROTEIN LIGASE"/>
    <property type="match status" value="1"/>
</dbReference>
<evidence type="ECO:0000256" key="2">
    <source>
        <dbReference type="ARBA" id="ARBA00004906"/>
    </source>
</evidence>
<comment type="caution">
    <text evidence="7">Lacks conserved residue(s) required for the propagation of feature annotation.</text>
</comment>
<comment type="catalytic activity">
    <reaction evidence="1">
        <text>S-ubiquitinyl-[E2 ubiquitin-conjugating enzyme]-L-cysteine + [acceptor protein]-L-lysine = [E2 ubiquitin-conjugating enzyme]-L-cysteine + N(6)-ubiquitinyl-[acceptor protein]-L-lysine.</text>
        <dbReference type="EC" id="2.3.2.26"/>
    </reaction>
</comment>
<dbReference type="Gene3D" id="3.30.2410.10">
    <property type="entry name" value="Hect, E3 ligase catalytic domain"/>
    <property type="match status" value="1"/>
</dbReference>
<keyword evidence="6 7" id="KW-0833">Ubl conjugation pathway</keyword>
<gene>
    <name evidence="12" type="ORF">Baya_6392</name>
</gene>
<dbReference type="InterPro" id="IPR000569">
    <property type="entry name" value="HECT_dom"/>
</dbReference>
<evidence type="ECO:0000259" key="10">
    <source>
        <dbReference type="PROSITE" id="PS50020"/>
    </source>
</evidence>
<dbReference type="FunFam" id="2.20.70.10:FF:000063">
    <property type="entry name" value="E3 ubiquitin-protein ligase NEDD4"/>
    <property type="match status" value="1"/>
</dbReference>
<dbReference type="InterPro" id="IPR050409">
    <property type="entry name" value="E3_ubiq-protein_ligase"/>
</dbReference>
<evidence type="ECO:0000313" key="13">
    <source>
        <dbReference type="Proteomes" id="UP000319801"/>
    </source>
</evidence>
<dbReference type="InterPro" id="IPR001202">
    <property type="entry name" value="WW_dom"/>
</dbReference>
<dbReference type="SMART" id="SM00119">
    <property type="entry name" value="HECTc"/>
    <property type="match status" value="1"/>
</dbReference>
<dbReference type="FunFam" id="3.90.1750.10:FF:000079">
    <property type="entry name" value="E3 ubiquitin-protein ligase"/>
    <property type="match status" value="1"/>
</dbReference>
<evidence type="ECO:0000259" key="11">
    <source>
        <dbReference type="PROSITE" id="PS50237"/>
    </source>
</evidence>
<keyword evidence="9" id="KW-1133">Transmembrane helix</keyword>
<dbReference type="InterPro" id="IPR035983">
    <property type="entry name" value="Hect_E3_ubiquitin_ligase"/>
</dbReference>
<dbReference type="FunFam" id="2.20.70.10:FF:000005">
    <property type="entry name" value="E3 ubiquitin-protein ligase"/>
    <property type="match status" value="1"/>
</dbReference>
<feature type="domain" description="HECT" evidence="11">
    <location>
        <begin position="293"/>
        <end position="503"/>
    </location>
</feature>
<reference evidence="12 13" key="1">
    <citation type="journal article" date="2019" name="Genome Biol. Evol.">
        <title>Whole-Genome Sequencing of the Giant Devil Catfish, Bagarius yarrelli.</title>
        <authorList>
            <person name="Jiang W."/>
            <person name="Lv Y."/>
            <person name="Cheng L."/>
            <person name="Yang K."/>
            <person name="Chao B."/>
            <person name="Wang X."/>
            <person name="Li Y."/>
            <person name="Pan X."/>
            <person name="You X."/>
            <person name="Zhang Y."/>
            <person name="Yang J."/>
            <person name="Li J."/>
            <person name="Zhang X."/>
            <person name="Liu S."/>
            <person name="Sun C."/>
            <person name="Yang J."/>
            <person name="Shi Q."/>
        </authorList>
    </citation>
    <scope>NUCLEOTIDE SEQUENCE [LARGE SCALE GENOMIC DNA]</scope>
    <source>
        <strain evidence="12">JWS20170419001</strain>
        <tissue evidence="12">Muscle</tissue>
    </source>
</reference>
<dbReference type="PROSITE" id="PS01159">
    <property type="entry name" value="WW_DOMAIN_1"/>
    <property type="match status" value="3"/>
</dbReference>
<dbReference type="PANTHER" id="PTHR11254:SF66">
    <property type="entry name" value="E3 UBIQUITIN-PROTEIN LIGASE ITCHY HOMOLOG"/>
    <property type="match status" value="1"/>
</dbReference>
<name>A0A556U059_BAGYA</name>
<dbReference type="Gene3D" id="3.90.1750.10">
    <property type="entry name" value="Hect, E3 ligase catalytic domains"/>
    <property type="match status" value="1"/>
</dbReference>
<evidence type="ECO:0000256" key="4">
    <source>
        <dbReference type="ARBA" id="ARBA00022679"/>
    </source>
</evidence>
<feature type="domain" description="WW" evidence="10">
    <location>
        <begin position="219"/>
        <end position="252"/>
    </location>
</feature>
<dbReference type="EC" id="2.3.2.26" evidence="3"/>
<evidence type="ECO:0000256" key="7">
    <source>
        <dbReference type="PROSITE-ProRule" id="PRU00104"/>
    </source>
</evidence>
<dbReference type="SUPFAM" id="SSF56204">
    <property type="entry name" value="Hect, E3 ligase catalytic domain"/>
    <property type="match status" value="1"/>
</dbReference>
<dbReference type="PROSITE" id="PS50020">
    <property type="entry name" value="WW_DOMAIN_2"/>
    <property type="match status" value="4"/>
</dbReference>
<dbReference type="Pfam" id="PF00397">
    <property type="entry name" value="WW"/>
    <property type="match status" value="4"/>
</dbReference>
<keyword evidence="5" id="KW-0677">Repeat</keyword>
<evidence type="ECO:0000256" key="1">
    <source>
        <dbReference type="ARBA" id="ARBA00000885"/>
    </source>
</evidence>
<dbReference type="OrthoDB" id="423283at2759"/>
<protein>
    <recommendedName>
        <fullName evidence="3">HECT-type E3 ubiquitin transferase</fullName>
        <ecNumber evidence="3">2.3.2.26</ecNumber>
    </recommendedName>
</protein>
<dbReference type="Gene3D" id="2.20.70.10">
    <property type="match status" value="4"/>
</dbReference>
<dbReference type="SUPFAM" id="SSF51045">
    <property type="entry name" value="WW domain"/>
    <property type="match status" value="4"/>
</dbReference>
<dbReference type="Proteomes" id="UP000319801">
    <property type="component" value="Unassembled WGS sequence"/>
</dbReference>
<evidence type="ECO:0000256" key="9">
    <source>
        <dbReference type="SAM" id="Phobius"/>
    </source>
</evidence>
<feature type="transmembrane region" description="Helical" evidence="9">
    <location>
        <begin position="12"/>
        <end position="36"/>
    </location>
</feature>
<dbReference type="InterPro" id="IPR036020">
    <property type="entry name" value="WW_dom_sf"/>
</dbReference>
<accession>A0A556U059</accession>
<dbReference type="PROSITE" id="PS50237">
    <property type="entry name" value="HECT"/>
    <property type="match status" value="1"/>
</dbReference>
<dbReference type="GO" id="GO:0043161">
    <property type="term" value="P:proteasome-mediated ubiquitin-dependent protein catabolic process"/>
    <property type="evidence" value="ECO:0007669"/>
    <property type="project" value="TreeGrafter"/>
</dbReference>
<dbReference type="Gene3D" id="2.60.40.150">
    <property type="entry name" value="C2 domain"/>
    <property type="match status" value="1"/>
</dbReference>
<dbReference type="InterPro" id="IPR035892">
    <property type="entry name" value="C2_domain_sf"/>
</dbReference>
<keyword evidence="9" id="KW-0812">Transmembrane</keyword>
<comment type="caution">
    <text evidence="12">The sequence shown here is derived from an EMBL/GenBank/DDBJ whole genome shotgun (WGS) entry which is preliminary data.</text>
</comment>
<evidence type="ECO:0000256" key="3">
    <source>
        <dbReference type="ARBA" id="ARBA00012485"/>
    </source>
</evidence>
<dbReference type="GO" id="GO:0070936">
    <property type="term" value="P:protein K48-linked ubiquitination"/>
    <property type="evidence" value="ECO:0007669"/>
    <property type="project" value="TreeGrafter"/>
</dbReference>
<dbReference type="UniPathway" id="UPA00143"/>
<feature type="domain" description="WW" evidence="10">
    <location>
        <begin position="167"/>
        <end position="200"/>
    </location>
</feature>
<keyword evidence="9" id="KW-0472">Membrane</keyword>
<dbReference type="GO" id="GO:0061630">
    <property type="term" value="F:ubiquitin protein ligase activity"/>
    <property type="evidence" value="ECO:0007669"/>
    <property type="project" value="UniProtKB-EC"/>
</dbReference>
<comment type="pathway">
    <text evidence="2">Protein modification; protein ubiquitination.</text>
</comment>
<organism evidence="12 13">
    <name type="scientific">Bagarius yarrelli</name>
    <name type="common">Goonch</name>
    <name type="synonym">Bagrus yarrelli</name>
    <dbReference type="NCBI Taxonomy" id="175774"/>
    <lineage>
        <taxon>Eukaryota</taxon>
        <taxon>Metazoa</taxon>
        <taxon>Chordata</taxon>
        <taxon>Craniata</taxon>
        <taxon>Vertebrata</taxon>
        <taxon>Euteleostomi</taxon>
        <taxon>Actinopterygii</taxon>
        <taxon>Neopterygii</taxon>
        <taxon>Teleostei</taxon>
        <taxon>Ostariophysi</taxon>
        <taxon>Siluriformes</taxon>
        <taxon>Sisoridae</taxon>
        <taxon>Sisorinae</taxon>
        <taxon>Bagarius</taxon>
    </lineage>
</organism>
<dbReference type="AlphaFoldDB" id="A0A556U059"/>
<proteinExistence type="predicted"/>
<dbReference type="EMBL" id="VCAZ01000034">
    <property type="protein sequence ID" value="TSL61121.1"/>
    <property type="molecule type" value="Genomic_DNA"/>
</dbReference>
<dbReference type="GO" id="GO:0070534">
    <property type="term" value="P:protein K63-linked ubiquitination"/>
    <property type="evidence" value="ECO:0007669"/>
    <property type="project" value="TreeGrafter"/>
</dbReference>
<keyword evidence="4" id="KW-0808">Transferase</keyword>
<feature type="domain" description="WW" evidence="10">
    <location>
        <begin position="147"/>
        <end position="168"/>
    </location>
</feature>
<dbReference type="GO" id="GO:0005737">
    <property type="term" value="C:cytoplasm"/>
    <property type="evidence" value="ECO:0007669"/>
    <property type="project" value="TreeGrafter"/>
</dbReference>
<keyword evidence="13" id="KW-1185">Reference proteome</keyword>
<feature type="compositionally biased region" description="Pro residues" evidence="8">
    <location>
        <begin position="128"/>
        <end position="140"/>
    </location>
</feature>
<evidence type="ECO:0000313" key="12">
    <source>
        <dbReference type="EMBL" id="TSL61121.1"/>
    </source>
</evidence>
<evidence type="ECO:0000256" key="6">
    <source>
        <dbReference type="ARBA" id="ARBA00022786"/>
    </source>
</evidence>
<evidence type="ECO:0000256" key="8">
    <source>
        <dbReference type="SAM" id="MobiDB-lite"/>
    </source>
</evidence>
<dbReference type="SUPFAM" id="SSF49562">
    <property type="entry name" value="C2 domain (Calcium/lipid-binding domain, CaLB)"/>
    <property type="match status" value="1"/>
</dbReference>